<dbReference type="InterPro" id="IPR050596">
    <property type="entry name" value="AspAT/PAT-like"/>
</dbReference>
<proteinExistence type="inferred from homology"/>
<dbReference type="PANTHER" id="PTHR46383:SF3">
    <property type="entry name" value="ASPARTATE AMINOTRANSFERASE-RELATED"/>
    <property type="match status" value="1"/>
</dbReference>
<dbReference type="RefSeq" id="WP_138404575.1">
    <property type="nucleotide sequence ID" value="NZ_VBSP01000018.1"/>
</dbReference>
<dbReference type="GO" id="GO:0008483">
    <property type="term" value="F:transaminase activity"/>
    <property type="evidence" value="ECO:0007669"/>
    <property type="project" value="UniProtKB-KW"/>
</dbReference>
<comment type="cofactor">
    <cofactor evidence="1 6">
        <name>pyridoxal 5'-phosphate</name>
        <dbReference type="ChEBI" id="CHEBI:597326"/>
    </cofactor>
</comment>
<evidence type="ECO:0000259" key="7">
    <source>
        <dbReference type="Pfam" id="PF00155"/>
    </source>
</evidence>
<accession>A0A5R9DW73</accession>
<dbReference type="GO" id="GO:0006520">
    <property type="term" value="P:amino acid metabolic process"/>
    <property type="evidence" value="ECO:0007669"/>
    <property type="project" value="InterPro"/>
</dbReference>
<dbReference type="OrthoDB" id="9802328at2"/>
<dbReference type="CDD" id="cd00609">
    <property type="entry name" value="AAT_like"/>
    <property type="match status" value="1"/>
</dbReference>
<evidence type="ECO:0000313" key="9">
    <source>
        <dbReference type="Proteomes" id="UP000306420"/>
    </source>
</evidence>
<evidence type="ECO:0000313" key="8">
    <source>
        <dbReference type="EMBL" id="TLQ41247.1"/>
    </source>
</evidence>
<dbReference type="InterPro" id="IPR015424">
    <property type="entry name" value="PyrdxlP-dep_Trfase"/>
</dbReference>
<reference evidence="8 9" key="1">
    <citation type="submission" date="2019-05" db="EMBL/GenBank/DDBJ databases">
        <title>The metagenome of a microbial culture collection derived from dairy environment covers the genomic content of the human microbiome.</title>
        <authorList>
            <person name="Roder T."/>
            <person name="Wuthrich D."/>
            <person name="Sattari Z."/>
            <person name="Von Ah U."/>
            <person name="Bar C."/>
            <person name="Ronchi F."/>
            <person name="Macpherson A.J."/>
            <person name="Ganal-Vonarburg S.C."/>
            <person name="Bruggmann R."/>
            <person name="Vergeres G."/>
        </authorList>
    </citation>
    <scope>NUCLEOTIDE SEQUENCE [LARGE SCALE GENOMIC DNA]</scope>
    <source>
        <strain evidence="8 9">FAM 24227</strain>
    </source>
</reference>
<dbReference type="Pfam" id="PF00155">
    <property type="entry name" value="Aminotran_1_2"/>
    <property type="match status" value="1"/>
</dbReference>
<dbReference type="InterPro" id="IPR004838">
    <property type="entry name" value="NHTrfase_class1_PyrdxlP-BS"/>
</dbReference>
<gene>
    <name evidence="8" type="ORF">FEZ33_06400</name>
</gene>
<dbReference type="Proteomes" id="UP000306420">
    <property type="component" value="Unassembled WGS sequence"/>
</dbReference>
<dbReference type="SUPFAM" id="SSF53383">
    <property type="entry name" value="PLP-dependent transferases"/>
    <property type="match status" value="1"/>
</dbReference>
<dbReference type="FunFam" id="3.40.640.10:FF:000033">
    <property type="entry name" value="Aspartate aminotransferase"/>
    <property type="match status" value="1"/>
</dbReference>
<dbReference type="Gene3D" id="3.40.640.10">
    <property type="entry name" value="Type I PLP-dependent aspartate aminotransferase-like (Major domain)"/>
    <property type="match status" value="1"/>
</dbReference>
<dbReference type="InterPro" id="IPR015421">
    <property type="entry name" value="PyrdxlP-dep_Trfase_major"/>
</dbReference>
<feature type="domain" description="Aminotransferase class I/classII large" evidence="7">
    <location>
        <begin position="29"/>
        <end position="379"/>
    </location>
</feature>
<dbReference type="GO" id="GO:0030170">
    <property type="term" value="F:pyridoxal phosphate binding"/>
    <property type="evidence" value="ECO:0007669"/>
    <property type="project" value="InterPro"/>
</dbReference>
<keyword evidence="4 6" id="KW-0808">Transferase</keyword>
<protein>
    <recommendedName>
        <fullName evidence="6">Aminotransferase</fullName>
        <ecNumber evidence="6">2.6.1.-</ecNumber>
    </recommendedName>
</protein>
<evidence type="ECO:0000256" key="4">
    <source>
        <dbReference type="ARBA" id="ARBA00022679"/>
    </source>
</evidence>
<keyword evidence="5" id="KW-0663">Pyridoxal phosphate</keyword>
<keyword evidence="3 6" id="KW-0032">Aminotransferase</keyword>
<dbReference type="InterPro" id="IPR015422">
    <property type="entry name" value="PyrdxlP-dep_Trfase_small"/>
</dbReference>
<name>A0A5R9DW73_9LACT</name>
<evidence type="ECO:0000256" key="5">
    <source>
        <dbReference type="ARBA" id="ARBA00022898"/>
    </source>
</evidence>
<evidence type="ECO:0000256" key="6">
    <source>
        <dbReference type="RuleBase" id="RU000481"/>
    </source>
</evidence>
<evidence type="ECO:0000256" key="3">
    <source>
        <dbReference type="ARBA" id="ARBA00022576"/>
    </source>
</evidence>
<organism evidence="8 9">
    <name type="scientific">Ruoffia tabacinasalis</name>
    <dbReference type="NCBI Taxonomy" id="87458"/>
    <lineage>
        <taxon>Bacteria</taxon>
        <taxon>Bacillati</taxon>
        <taxon>Bacillota</taxon>
        <taxon>Bacilli</taxon>
        <taxon>Lactobacillales</taxon>
        <taxon>Aerococcaceae</taxon>
        <taxon>Ruoffia</taxon>
    </lineage>
</organism>
<dbReference type="Gene3D" id="3.90.1150.10">
    <property type="entry name" value="Aspartate Aminotransferase, domain 1"/>
    <property type="match status" value="1"/>
</dbReference>
<evidence type="ECO:0000256" key="1">
    <source>
        <dbReference type="ARBA" id="ARBA00001933"/>
    </source>
</evidence>
<dbReference type="EC" id="2.6.1.-" evidence="6"/>
<sequence length="397" mass="44801">MRDFVNEHVKKIKPSGIRRFFDIANEMDNVISLGVGEPDFDTPWHIRDEARDALSRGRTFYTANAGLMELREEIAGRLNRKYQLDYNPKEEILVTIGGSEAIDIALRATVCPGDEVIYLEPGYVSYLPCIELSGGVPVPIALKEANQFRLTAEELEAAITPKTKIVIMNFPNNPTGAILEQSDIDALARVIMKHDLLLVTDEIYDDLTYTESAHVTLASVLGMKERTVYINGFSKTYAMTGWRLGYCCGPKAIMEQMIKIHQFTIMAAPTLSQYAGIEALKNGDASVEEMRQSYNQRRRYLLKELDRIGLTCFEPLGAFYIFPNIQEFQMSSEDFATQLLLEEHLAVIPGSAFGDSGEGYIRISYAYSIKELKVAINRLEQFVHRLREKALYGEVAH</sequence>
<comment type="similarity">
    <text evidence="2 6">Belongs to the class-I pyridoxal-phosphate-dependent aminotransferase family.</text>
</comment>
<dbReference type="InterPro" id="IPR004839">
    <property type="entry name" value="Aminotransferase_I/II_large"/>
</dbReference>
<dbReference type="AlphaFoldDB" id="A0A5R9DW73"/>
<dbReference type="EMBL" id="VBSP01000018">
    <property type="protein sequence ID" value="TLQ41247.1"/>
    <property type="molecule type" value="Genomic_DNA"/>
</dbReference>
<dbReference type="PROSITE" id="PS00105">
    <property type="entry name" value="AA_TRANSFER_CLASS_1"/>
    <property type="match status" value="1"/>
</dbReference>
<dbReference type="PANTHER" id="PTHR46383">
    <property type="entry name" value="ASPARTATE AMINOTRANSFERASE"/>
    <property type="match status" value="1"/>
</dbReference>
<comment type="caution">
    <text evidence="8">The sequence shown here is derived from an EMBL/GenBank/DDBJ whole genome shotgun (WGS) entry which is preliminary data.</text>
</comment>
<evidence type="ECO:0000256" key="2">
    <source>
        <dbReference type="ARBA" id="ARBA00007441"/>
    </source>
</evidence>